<dbReference type="GO" id="GO:0030234">
    <property type="term" value="F:enzyme regulator activity"/>
    <property type="evidence" value="ECO:0007669"/>
    <property type="project" value="TreeGrafter"/>
</dbReference>
<dbReference type="Gene3D" id="1.25.40.650">
    <property type="match status" value="1"/>
</dbReference>
<dbReference type="Proteomes" id="UP000262073">
    <property type="component" value="Chromosome"/>
</dbReference>
<protein>
    <submittedName>
        <fullName evidence="2">Penicillin-binding protein activator</fullName>
    </submittedName>
</protein>
<dbReference type="Gene3D" id="3.40.50.2300">
    <property type="match status" value="2"/>
</dbReference>
<dbReference type="Pfam" id="PF04348">
    <property type="entry name" value="LppC"/>
    <property type="match status" value="1"/>
</dbReference>
<name>A0A346NPU1_9ALTE</name>
<keyword evidence="3" id="KW-1185">Reference proteome</keyword>
<dbReference type="PANTHER" id="PTHR38038:SF1">
    <property type="entry name" value="PENICILLIN-BINDING PROTEIN ACTIVATOR LPOA"/>
    <property type="match status" value="1"/>
</dbReference>
<proteinExistence type="predicted"/>
<dbReference type="OrthoDB" id="6708821at2"/>
<gene>
    <name evidence="2" type="ORF">D0Y50_14990</name>
</gene>
<dbReference type="PANTHER" id="PTHR38038">
    <property type="entry name" value="PENICILLIN-BINDING PROTEIN ACTIVATOR LPOA"/>
    <property type="match status" value="1"/>
</dbReference>
<evidence type="ECO:0000256" key="1">
    <source>
        <dbReference type="ARBA" id="ARBA00023136"/>
    </source>
</evidence>
<dbReference type="InterPro" id="IPR007443">
    <property type="entry name" value="LpoA"/>
</dbReference>
<evidence type="ECO:0000313" key="2">
    <source>
        <dbReference type="EMBL" id="AXR07548.1"/>
    </source>
</evidence>
<dbReference type="EMBL" id="CP031769">
    <property type="protein sequence ID" value="AXR07548.1"/>
    <property type="molecule type" value="Genomic_DNA"/>
</dbReference>
<dbReference type="GO" id="GO:0031241">
    <property type="term" value="C:periplasmic side of cell outer membrane"/>
    <property type="evidence" value="ECO:0007669"/>
    <property type="project" value="TreeGrafter"/>
</dbReference>
<dbReference type="InterPro" id="IPR028082">
    <property type="entry name" value="Peripla_BP_I"/>
</dbReference>
<dbReference type="AlphaFoldDB" id="A0A346NPU1"/>
<evidence type="ECO:0000313" key="3">
    <source>
        <dbReference type="Proteomes" id="UP000262073"/>
    </source>
</evidence>
<keyword evidence="1" id="KW-0472">Membrane</keyword>
<organism evidence="2 3">
    <name type="scientific">Salinimonas sediminis</name>
    <dbReference type="NCBI Taxonomy" id="2303538"/>
    <lineage>
        <taxon>Bacteria</taxon>
        <taxon>Pseudomonadati</taxon>
        <taxon>Pseudomonadota</taxon>
        <taxon>Gammaproteobacteria</taxon>
        <taxon>Alteromonadales</taxon>
        <taxon>Alteromonadaceae</taxon>
        <taxon>Alteromonas/Salinimonas group</taxon>
        <taxon>Salinimonas</taxon>
    </lineage>
</organism>
<dbReference type="GO" id="GO:0009252">
    <property type="term" value="P:peptidoglycan biosynthetic process"/>
    <property type="evidence" value="ECO:0007669"/>
    <property type="project" value="TreeGrafter"/>
</dbReference>
<dbReference type="SUPFAM" id="SSF53822">
    <property type="entry name" value="Periplasmic binding protein-like I"/>
    <property type="match status" value="1"/>
</dbReference>
<reference evidence="2 3" key="1">
    <citation type="submission" date="2018-08" db="EMBL/GenBank/DDBJ databases">
        <title>Salinimonas sediminis sp. nov., a piezophilic bacterium isolated from a deep-sea sediment sample from the New Britain Trench.</title>
        <authorList>
            <person name="Cao J."/>
        </authorList>
    </citation>
    <scope>NUCLEOTIDE SEQUENCE [LARGE SCALE GENOMIC DNA]</scope>
    <source>
        <strain evidence="2 3">N102</strain>
    </source>
</reference>
<sequence>MGVGTMYKVAWSAILTWSVNVKGQKCNTPYGLFIAPAIDFPVCSDKLGYQLVKLAQKDSCVYQASPLKLLLKCGFFAGALVLTACSSPTVQRSSVPAQPAPQVEEKIVTLSADALIRQAREVWQERADKIQRDALLLDAATAYLQEDDHKRARKLLLMLNKTGLAPSQQATANTLLAQSYSDAPDANPQALIDLLLPLAENPELQARQRRILTELYEKQADYLAAANNYVQIMTPSGASVERVWRWINQTPVEALSDAAQTYPALQPYLSLHQLLARHGLNSQALTAELNQFRQVYRGSALVEFLPEEVTQASRLTSVRITKAAVLLPLSGRFAATGKAIKEGILAGYYARTGQDSSGFAQQLKFIDTNNKTAEQLASAVGDTKWLIGPLLKENIEGLLPLLAPDTHLLALNRVDLLPQASISASAQALIPEDLYIANLLPKYAAWFALAPEDEAYQLADEIFAKGYRSPIVVAADGAIYQRLLDAFQQRWQAQVKQTGRTQGHELDVVRYTDSASLKEGITESLGVAQSKTRIDQIRYMVNEKLHNVTRNRHDIDAIVVFASPEQTELLNPMVEASLSPFDGKTVPVYATSRSMEYDSSNNQWRDLQNVRFIDMPWLLPAHQWQTLENETRQLWPVRSTSQSRFFAFGVDAFQMLPYLTNLSIVPQASLHGLTGMLSMNANGEIKRVLPQAIIDNERVKPLDKGE</sequence>
<accession>A0A346NPU1</accession>
<dbReference type="KEGG" id="salm:D0Y50_14990"/>
<dbReference type="CDD" id="cd06339">
    <property type="entry name" value="PBP1_YraM_LppC_lipoprotein-like"/>
    <property type="match status" value="1"/>
</dbReference>